<evidence type="ECO:0000313" key="2">
    <source>
        <dbReference type="Proteomes" id="UP000814128"/>
    </source>
</evidence>
<gene>
    <name evidence="1" type="ORF">K488DRAFT_75669</name>
</gene>
<sequence>MSNTGDSGKSYHHQCTGLALKTANEHQVDTEITFFAACFCPFVQRVWVAFEFLGIPYKYYEVDPYAKPQELLEISPKGLVPGLRLKDGGKPRALNESTVILEYLEDIASQTTGRSLLPPSSDPYVRALVRLQCDHVSRALLPAFYRYLQAQDADAQIAGGKEFVEAIDGLIRLLERQERETPQYRTGQGEGLWREGGEINLLDVVAGPWLFRATNVLTHYRGFDVPSGPKFNAWTQRLFEHPAFKATRSDEQLYLDSYERYAYNRPNTSQVVNAINAGLALP</sequence>
<reference evidence="1" key="2">
    <citation type="journal article" date="2022" name="New Phytol.">
        <title>Evolutionary transition to the ectomycorrhizal habit in the genomes of a hyperdiverse lineage of mushroom-forming fungi.</title>
        <authorList>
            <person name="Looney B."/>
            <person name="Miyauchi S."/>
            <person name="Morin E."/>
            <person name="Drula E."/>
            <person name="Courty P.E."/>
            <person name="Kohler A."/>
            <person name="Kuo A."/>
            <person name="LaButti K."/>
            <person name="Pangilinan J."/>
            <person name="Lipzen A."/>
            <person name="Riley R."/>
            <person name="Andreopoulos W."/>
            <person name="He G."/>
            <person name="Johnson J."/>
            <person name="Nolan M."/>
            <person name="Tritt A."/>
            <person name="Barry K.W."/>
            <person name="Grigoriev I.V."/>
            <person name="Nagy L.G."/>
            <person name="Hibbett D."/>
            <person name="Henrissat B."/>
            <person name="Matheny P.B."/>
            <person name="Labbe J."/>
            <person name="Martin F.M."/>
        </authorList>
    </citation>
    <scope>NUCLEOTIDE SEQUENCE</scope>
    <source>
        <strain evidence="1">EC-137</strain>
    </source>
</reference>
<protein>
    <submittedName>
        <fullName evidence="1">Thioredoxin-like protein</fullName>
    </submittedName>
</protein>
<evidence type="ECO:0000313" key="1">
    <source>
        <dbReference type="EMBL" id="KAI0036887.1"/>
    </source>
</evidence>
<proteinExistence type="predicted"/>
<dbReference type="EMBL" id="MU273467">
    <property type="protein sequence ID" value="KAI0036887.1"/>
    <property type="molecule type" value="Genomic_DNA"/>
</dbReference>
<dbReference type="Proteomes" id="UP000814128">
    <property type="component" value="Unassembled WGS sequence"/>
</dbReference>
<accession>A0ACB8QZ03</accession>
<name>A0ACB8QZ03_9AGAM</name>
<comment type="caution">
    <text evidence="1">The sequence shown here is derived from an EMBL/GenBank/DDBJ whole genome shotgun (WGS) entry which is preliminary data.</text>
</comment>
<keyword evidence="2" id="KW-1185">Reference proteome</keyword>
<reference evidence="1" key="1">
    <citation type="submission" date="2021-02" db="EMBL/GenBank/DDBJ databases">
        <authorList>
            <consortium name="DOE Joint Genome Institute"/>
            <person name="Ahrendt S."/>
            <person name="Looney B.P."/>
            <person name="Miyauchi S."/>
            <person name="Morin E."/>
            <person name="Drula E."/>
            <person name="Courty P.E."/>
            <person name="Chicoki N."/>
            <person name="Fauchery L."/>
            <person name="Kohler A."/>
            <person name="Kuo A."/>
            <person name="Labutti K."/>
            <person name="Pangilinan J."/>
            <person name="Lipzen A."/>
            <person name="Riley R."/>
            <person name="Andreopoulos W."/>
            <person name="He G."/>
            <person name="Johnson J."/>
            <person name="Barry K.W."/>
            <person name="Grigoriev I.V."/>
            <person name="Nagy L."/>
            <person name="Hibbett D."/>
            <person name="Henrissat B."/>
            <person name="Matheny P.B."/>
            <person name="Labbe J."/>
            <person name="Martin F."/>
        </authorList>
    </citation>
    <scope>NUCLEOTIDE SEQUENCE</scope>
    <source>
        <strain evidence="1">EC-137</strain>
    </source>
</reference>
<organism evidence="1 2">
    <name type="scientific">Vararia minispora EC-137</name>
    <dbReference type="NCBI Taxonomy" id="1314806"/>
    <lineage>
        <taxon>Eukaryota</taxon>
        <taxon>Fungi</taxon>
        <taxon>Dikarya</taxon>
        <taxon>Basidiomycota</taxon>
        <taxon>Agaricomycotina</taxon>
        <taxon>Agaricomycetes</taxon>
        <taxon>Russulales</taxon>
        <taxon>Lachnocladiaceae</taxon>
        <taxon>Vararia</taxon>
    </lineage>
</organism>